<dbReference type="Gene3D" id="3.40.50.720">
    <property type="entry name" value="NAD(P)-binding Rossmann-like Domain"/>
    <property type="match status" value="1"/>
</dbReference>
<dbReference type="GO" id="GO:0016491">
    <property type="term" value="F:oxidoreductase activity"/>
    <property type="evidence" value="ECO:0007669"/>
    <property type="project" value="UniProtKB-KW"/>
</dbReference>
<name>A0A0J6XL45_9ACTN</name>
<dbReference type="PANTHER" id="PTHR44196:SF1">
    <property type="entry name" value="DEHYDROGENASE_REDUCTASE SDR FAMILY MEMBER 7B"/>
    <property type="match status" value="1"/>
</dbReference>
<dbReference type="InterPro" id="IPR002347">
    <property type="entry name" value="SDR_fam"/>
</dbReference>
<keyword evidence="5" id="KW-1185">Reference proteome</keyword>
<evidence type="ECO:0000313" key="4">
    <source>
        <dbReference type="EMBL" id="KMO94967.1"/>
    </source>
</evidence>
<evidence type="ECO:0000313" key="5">
    <source>
        <dbReference type="Proteomes" id="UP000035932"/>
    </source>
</evidence>
<dbReference type="InterPro" id="IPR020904">
    <property type="entry name" value="Sc_DH/Rdtase_CS"/>
</dbReference>
<dbReference type="SUPFAM" id="SSF51735">
    <property type="entry name" value="NAD(P)-binding Rossmann-fold domains"/>
    <property type="match status" value="1"/>
</dbReference>
<organism evidence="4 5">
    <name type="scientific">Streptomyces roseus</name>
    <dbReference type="NCBI Taxonomy" id="66430"/>
    <lineage>
        <taxon>Bacteria</taxon>
        <taxon>Bacillati</taxon>
        <taxon>Actinomycetota</taxon>
        <taxon>Actinomycetes</taxon>
        <taxon>Kitasatosporales</taxon>
        <taxon>Streptomycetaceae</taxon>
        <taxon>Streptomyces</taxon>
    </lineage>
</organism>
<dbReference type="EMBL" id="LFML01000119">
    <property type="protein sequence ID" value="KMO94967.1"/>
    <property type="molecule type" value="Genomic_DNA"/>
</dbReference>
<dbReference type="Proteomes" id="UP000035932">
    <property type="component" value="Unassembled WGS sequence"/>
</dbReference>
<dbReference type="InterPro" id="IPR036291">
    <property type="entry name" value="NAD(P)-bd_dom_sf"/>
</dbReference>
<accession>A0A0J6XL45</accession>
<dbReference type="AlphaFoldDB" id="A0A0J6XL45"/>
<dbReference type="Pfam" id="PF00106">
    <property type="entry name" value="adh_short"/>
    <property type="match status" value="1"/>
</dbReference>
<proteinExistence type="inferred from homology"/>
<dbReference type="STRING" id="66430.ACS04_26380"/>
<comment type="similarity">
    <text evidence="1 3">Belongs to the short-chain dehydrogenases/reductases (SDR) family.</text>
</comment>
<reference evidence="4 5" key="1">
    <citation type="submission" date="2015-06" db="EMBL/GenBank/DDBJ databases">
        <title>Recapitulation of the evolution of biosynthetic gene clusters reveals hidden chemical diversity on bacterial genomes.</title>
        <authorList>
            <person name="Cruz-Morales P."/>
            <person name="Martinez-Guerrero C."/>
            <person name="Morales-Escalante M.A."/>
            <person name="Yanez-Guerra L.A."/>
            <person name="Kopp J.F."/>
            <person name="Feldmann J."/>
            <person name="Ramos-Aboites H.E."/>
            <person name="Barona-Gomez F."/>
        </authorList>
    </citation>
    <scope>NUCLEOTIDE SEQUENCE [LARGE SCALE GENOMIC DNA]</scope>
    <source>
        <strain evidence="4 5">ATCC 31245</strain>
    </source>
</reference>
<dbReference type="PATRIC" id="fig|66430.4.peg.822"/>
<keyword evidence="2" id="KW-0560">Oxidoreductase</keyword>
<comment type="caution">
    <text evidence="4">The sequence shown here is derived from an EMBL/GenBank/DDBJ whole genome shotgun (WGS) entry which is preliminary data.</text>
</comment>
<protein>
    <submittedName>
        <fullName evidence="4">Short-chain dehydrogenase</fullName>
    </submittedName>
</protein>
<dbReference type="OrthoDB" id="3212478at2"/>
<dbReference type="PRINTS" id="PR00080">
    <property type="entry name" value="SDRFAMILY"/>
</dbReference>
<dbReference type="PRINTS" id="PR00081">
    <property type="entry name" value="GDHRDH"/>
</dbReference>
<evidence type="ECO:0000256" key="3">
    <source>
        <dbReference type="RuleBase" id="RU000363"/>
    </source>
</evidence>
<gene>
    <name evidence="4" type="ORF">ACS04_26380</name>
</gene>
<dbReference type="NCBIfam" id="NF006119">
    <property type="entry name" value="PRK08264.1-5"/>
    <property type="match status" value="1"/>
</dbReference>
<dbReference type="PROSITE" id="PS00061">
    <property type="entry name" value="ADH_SHORT"/>
    <property type="match status" value="1"/>
</dbReference>
<sequence>MEPSNAVDRDSTFELEGAVAVVTGANRGLGRHLAAQLVERGAEVYAAARRPESVDLPGVVPLRLDLTDPQSVREAARTASDATLLVNNAGISTGTPLVAGDWDAVRLEMDTNFFGPLAATRAFAPVIEGNGGGAVLNVLSVLSWFHPAGLGAYAAAKAAGWAMTDAIREELAPRGIAVTALHVGYMDTDMAAGIPAAQKTAPALVAALALDGLARGAQEVLADDLTRGVRQGLGRVTSAV</sequence>
<evidence type="ECO:0000256" key="1">
    <source>
        <dbReference type="ARBA" id="ARBA00006484"/>
    </source>
</evidence>
<dbReference type="PANTHER" id="PTHR44196">
    <property type="entry name" value="DEHYDROGENASE/REDUCTASE SDR FAMILY MEMBER 7B"/>
    <property type="match status" value="1"/>
</dbReference>
<evidence type="ECO:0000256" key="2">
    <source>
        <dbReference type="ARBA" id="ARBA00023002"/>
    </source>
</evidence>
<dbReference type="RefSeq" id="WP_048479271.1">
    <property type="nucleotide sequence ID" value="NZ_JBIRUD010000029.1"/>
</dbReference>
<dbReference type="GO" id="GO:0016020">
    <property type="term" value="C:membrane"/>
    <property type="evidence" value="ECO:0007669"/>
    <property type="project" value="TreeGrafter"/>
</dbReference>